<feature type="transmembrane region" description="Helical" evidence="2">
    <location>
        <begin position="557"/>
        <end position="579"/>
    </location>
</feature>
<dbReference type="Pfam" id="PF06011">
    <property type="entry name" value="TRP"/>
    <property type="match status" value="1"/>
</dbReference>
<feature type="signal peptide" evidence="3">
    <location>
        <begin position="1"/>
        <end position="23"/>
    </location>
</feature>
<dbReference type="AlphaFoldDB" id="A0A261XT18"/>
<evidence type="ECO:0000256" key="2">
    <source>
        <dbReference type="SAM" id="Phobius"/>
    </source>
</evidence>
<feature type="region of interest" description="Disordered" evidence="1">
    <location>
        <begin position="725"/>
        <end position="751"/>
    </location>
</feature>
<dbReference type="GO" id="GO:0055085">
    <property type="term" value="P:transmembrane transport"/>
    <property type="evidence" value="ECO:0007669"/>
    <property type="project" value="TreeGrafter"/>
</dbReference>
<feature type="transmembrane region" description="Helical" evidence="2">
    <location>
        <begin position="166"/>
        <end position="189"/>
    </location>
</feature>
<feature type="chain" id="PRO_5012989477" description="TRP C-terminal domain-containing protein" evidence="3">
    <location>
        <begin position="24"/>
        <end position="874"/>
    </location>
</feature>
<accession>A0A261XT18</accession>
<dbReference type="EMBL" id="MVBO01000327">
    <property type="protein sequence ID" value="OZJ01506.1"/>
    <property type="molecule type" value="Genomic_DNA"/>
</dbReference>
<keyword evidence="6" id="KW-1185">Reference proteome</keyword>
<feature type="region of interest" description="Disordered" evidence="1">
    <location>
        <begin position="805"/>
        <end position="874"/>
    </location>
</feature>
<reference evidence="5 6" key="1">
    <citation type="journal article" date="2017" name="Mycologia">
        <title>Bifiguratus adelaidae, gen. et sp. nov., a new member of Mucoromycotina in endophytic and soil-dwelling habitats.</title>
        <authorList>
            <person name="Torres-Cruz T.J."/>
            <person name="Billingsley Tobias T.L."/>
            <person name="Almatruk M."/>
            <person name="Hesse C."/>
            <person name="Kuske C.R."/>
            <person name="Desiro A."/>
            <person name="Benucci G.M."/>
            <person name="Bonito G."/>
            <person name="Stajich J.E."/>
            <person name="Dunlap C."/>
            <person name="Arnold A.E."/>
            <person name="Porras-Alfaro A."/>
        </authorList>
    </citation>
    <scope>NUCLEOTIDE SEQUENCE [LARGE SCALE GENOMIC DNA]</scope>
    <source>
        <strain evidence="5 6">AZ0501</strain>
    </source>
</reference>
<dbReference type="OrthoDB" id="2115177at2759"/>
<feature type="transmembrane region" description="Helical" evidence="2">
    <location>
        <begin position="367"/>
        <end position="394"/>
    </location>
</feature>
<dbReference type="InterPro" id="IPR010308">
    <property type="entry name" value="TRP_C"/>
</dbReference>
<keyword evidence="3" id="KW-0732">Signal</keyword>
<feature type="transmembrane region" description="Helical" evidence="2">
    <location>
        <begin position="445"/>
        <end position="471"/>
    </location>
</feature>
<dbReference type="GO" id="GO:0016020">
    <property type="term" value="C:membrane"/>
    <property type="evidence" value="ECO:0007669"/>
    <property type="project" value="TreeGrafter"/>
</dbReference>
<evidence type="ECO:0000313" key="6">
    <source>
        <dbReference type="Proteomes" id="UP000242875"/>
    </source>
</evidence>
<sequence length="874" mass="97134">MLTILLLYNLVLVLQWSIPGIVAQTGNGNWTYCTEASYLQVQGVERWYQQLVDGSGTYLFNITGTSPIELQNVSNNAIATSFTTATLGLWQIHNDQGSVFCEDVLSTCPILTTGQVMIEKTISLQASRIPLGDIIANYRALSGDDKTFTCLVISPVGYQHPQWRQVFLWIPVGIAIIVATNSFISSGLLSMESIRGAHEQAYLGNTSDSEDIPSNARRPRRWQPPSFFTVSSNYAIEPEYLRFKTPSFTDVIYHMQFLVAISSLTLAYPKFYVIFANNFAWASLLYPYTFLQNVIDTIYQQTYLTASGMPTYNTPGQSFNKRFSEVLDISNSTSVSQGVSTTPVTAPDVVGTGVNNLLNATNIDARAMFLSTLLSILFVFAALLLLLGICLVVMECLRGCYPHRYGGPGNSIWSFCAGMALRLILLFFLPLVTASLYQLMTPAPWYMLLSASMILVGPLILLPSLIGFHLLRIRPPTIIFDDLNLLLKIGPLYNLFTDETFGMFIWFLVNKFLIGMMVALFQSNGIAQLVVIILLEVGLFLGILLRMPFAAQTTNYVQLVFTGIRIIVAILSICFIPTLSIPDYTKQIVAYVQVVLHAVIFAFFLAMSLTNLVLVCSQYRQNKRRQAEQVQSKPQYASSLSQRLSLGPITTLASTARPRRRSNTSYFTNPQRMSVQWVEPKVDDETPDSFGRSSPIFPHSFDSHFGLLEGEDGIELAEPRQRSAPIPTVGSFGHFPKAFTEDTPSRNRRPLDMVDLDAPPQPRYILGQAEPESPPLEPPRARFTLGDADDSGSINTFGAPQYAASTASSNAAIERPITPPHQSVRTFSMTPTDPFGTPSSEVSTPHLQPFRPRMNTWQPRAEDDRYESDSEGSE</sequence>
<name>A0A261XT18_9FUNG</name>
<keyword evidence="2" id="KW-1133">Transmembrane helix</keyword>
<feature type="transmembrane region" description="Helical" evidence="2">
    <location>
        <begin position="492"/>
        <end position="514"/>
    </location>
</feature>
<keyword evidence="2" id="KW-0472">Membrane</keyword>
<protein>
    <recommendedName>
        <fullName evidence="4">TRP C-terminal domain-containing protein</fullName>
    </recommendedName>
</protein>
<dbReference type="InterPro" id="IPR040241">
    <property type="entry name" value="TRP_Flc/Pkd2-like"/>
</dbReference>
<feature type="domain" description="TRP C-terminal" evidence="4">
    <location>
        <begin position="246"/>
        <end position="627"/>
    </location>
</feature>
<evidence type="ECO:0000259" key="4">
    <source>
        <dbReference type="Pfam" id="PF06011"/>
    </source>
</evidence>
<dbReference type="Proteomes" id="UP000242875">
    <property type="component" value="Unassembled WGS sequence"/>
</dbReference>
<feature type="compositionally biased region" description="Polar residues" evidence="1">
    <location>
        <begin position="820"/>
        <end position="846"/>
    </location>
</feature>
<dbReference type="PANTHER" id="PTHR31145:SF6">
    <property type="entry name" value="INTEGRAL MEMBRANE PROTEIN (AFU_ORTHOLOGUE AFUA_7G01610)"/>
    <property type="match status" value="1"/>
</dbReference>
<evidence type="ECO:0000256" key="1">
    <source>
        <dbReference type="SAM" id="MobiDB-lite"/>
    </source>
</evidence>
<proteinExistence type="predicted"/>
<dbReference type="PANTHER" id="PTHR31145">
    <property type="entry name" value="INTEGRAL MEMBRANE PROTEIN (AFU_ORTHOLOGUE AFUA_7G01610)"/>
    <property type="match status" value="1"/>
</dbReference>
<evidence type="ECO:0000256" key="3">
    <source>
        <dbReference type="SAM" id="SignalP"/>
    </source>
</evidence>
<feature type="transmembrane region" description="Helical" evidence="2">
    <location>
        <begin position="591"/>
        <end position="616"/>
    </location>
</feature>
<feature type="compositionally biased region" description="Acidic residues" evidence="1">
    <location>
        <begin position="864"/>
        <end position="874"/>
    </location>
</feature>
<evidence type="ECO:0000313" key="5">
    <source>
        <dbReference type="EMBL" id="OZJ01506.1"/>
    </source>
</evidence>
<gene>
    <name evidence="5" type="ORF">BZG36_05577</name>
</gene>
<feature type="compositionally biased region" description="Basic and acidic residues" evidence="1">
    <location>
        <begin position="739"/>
        <end position="751"/>
    </location>
</feature>
<keyword evidence="2" id="KW-0812">Transmembrane</keyword>
<comment type="caution">
    <text evidence="5">The sequence shown here is derived from an EMBL/GenBank/DDBJ whole genome shotgun (WGS) entry which is preliminary data.</text>
</comment>
<organism evidence="5 6">
    <name type="scientific">Bifiguratus adelaidae</name>
    <dbReference type="NCBI Taxonomy" id="1938954"/>
    <lineage>
        <taxon>Eukaryota</taxon>
        <taxon>Fungi</taxon>
        <taxon>Fungi incertae sedis</taxon>
        <taxon>Mucoromycota</taxon>
        <taxon>Mucoromycotina</taxon>
        <taxon>Endogonomycetes</taxon>
        <taxon>Endogonales</taxon>
        <taxon>Endogonales incertae sedis</taxon>
        <taxon>Bifiguratus</taxon>
    </lineage>
</organism>
<feature type="transmembrane region" description="Helical" evidence="2">
    <location>
        <begin position="526"/>
        <end position="545"/>
    </location>
</feature>
<feature type="transmembrane region" description="Helical" evidence="2">
    <location>
        <begin position="415"/>
        <end position="439"/>
    </location>
</feature>
<feature type="transmembrane region" description="Helical" evidence="2">
    <location>
        <begin position="251"/>
        <end position="275"/>
    </location>
</feature>